<evidence type="ECO:0000313" key="10">
    <source>
        <dbReference type="Proteomes" id="UP000183002"/>
    </source>
</evidence>
<keyword evidence="3" id="KW-0145">Chemotaxis</keyword>
<keyword evidence="9" id="KW-0969">Cilium</keyword>
<dbReference type="Proteomes" id="UP000183002">
    <property type="component" value="Unassembled WGS sequence"/>
</dbReference>
<keyword evidence="4" id="KW-0283">Flagellar rotation</keyword>
<proteinExistence type="predicted"/>
<evidence type="ECO:0000256" key="7">
    <source>
        <dbReference type="SAM" id="MobiDB-lite"/>
    </source>
</evidence>
<dbReference type="Pfam" id="PF01052">
    <property type="entry name" value="FliMN_C"/>
    <property type="match status" value="1"/>
</dbReference>
<feature type="region of interest" description="Disordered" evidence="7">
    <location>
        <begin position="1"/>
        <end position="35"/>
    </location>
</feature>
<keyword evidence="10" id="KW-1185">Reference proteome</keyword>
<dbReference type="InterPro" id="IPR001543">
    <property type="entry name" value="FliN-like_C"/>
</dbReference>
<dbReference type="GO" id="GO:0006935">
    <property type="term" value="P:chemotaxis"/>
    <property type="evidence" value="ECO:0007669"/>
    <property type="project" value="UniProtKB-KW"/>
</dbReference>
<evidence type="ECO:0000256" key="2">
    <source>
        <dbReference type="ARBA" id="ARBA00022475"/>
    </source>
</evidence>
<keyword evidence="5" id="KW-0472">Membrane</keyword>
<dbReference type="EMBL" id="FOCO01000020">
    <property type="protein sequence ID" value="SEN67111.1"/>
    <property type="molecule type" value="Genomic_DNA"/>
</dbReference>
<evidence type="ECO:0000259" key="8">
    <source>
        <dbReference type="Pfam" id="PF01052"/>
    </source>
</evidence>
<reference evidence="9 10" key="1">
    <citation type="submission" date="2016-10" db="EMBL/GenBank/DDBJ databases">
        <authorList>
            <person name="de Groot N.N."/>
        </authorList>
    </citation>
    <scope>NUCLEOTIDE SEQUENCE [LARGE SCALE GENOMIC DNA]</scope>
    <source>
        <strain evidence="9 10">CGMCC 1.10836</strain>
    </source>
</reference>
<comment type="subcellular location">
    <subcellularLocation>
        <location evidence="1">Cell membrane</location>
        <topology evidence="1">Peripheral membrane protein</topology>
    </subcellularLocation>
</comment>
<dbReference type="STRING" id="1077947.SAMN05216227_102021"/>
<keyword evidence="9" id="KW-0282">Flagellum</keyword>
<dbReference type="Gene3D" id="3.40.1550.10">
    <property type="entry name" value="CheC-like"/>
    <property type="match status" value="1"/>
</dbReference>
<evidence type="ECO:0000256" key="4">
    <source>
        <dbReference type="ARBA" id="ARBA00022779"/>
    </source>
</evidence>
<gene>
    <name evidence="9" type="ORF">SAMN05216227_102021</name>
</gene>
<dbReference type="InterPro" id="IPR036429">
    <property type="entry name" value="SpoA-like_sf"/>
</dbReference>
<name>A0A1H8IFI9_9RHOB</name>
<keyword evidence="2" id="KW-1003">Cell membrane</keyword>
<dbReference type="InterPro" id="IPR028976">
    <property type="entry name" value="CheC-like_sf"/>
</dbReference>
<evidence type="ECO:0000256" key="3">
    <source>
        <dbReference type="ARBA" id="ARBA00022500"/>
    </source>
</evidence>
<accession>A0A1H8IFI9</accession>
<feature type="domain" description="Flagellar motor switch protein FliN-like C-terminal" evidence="8">
    <location>
        <begin position="255"/>
        <end position="324"/>
    </location>
</feature>
<protein>
    <submittedName>
        <fullName evidence="9">Flagellar motor switch protein FliM</fullName>
    </submittedName>
</protein>
<dbReference type="GO" id="GO:0005886">
    <property type="term" value="C:plasma membrane"/>
    <property type="evidence" value="ECO:0007669"/>
    <property type="project" value="UniProtKB-SubCell"/>
</dbReference>
<comment type="function">
    <text evidence="6">FliM is one of three proteins (FliG, FliN, FliM) that forms the rotor-mounted switch complex (C ring), located at the base of the basal body. This complex interacts with the CheY and CheZ chemotaxis proteins, in addition to contacting components of the motor that determine the direction of flagellar rotation.</text>
</comment>
<keyword evidence="9" id="KW-0966">Cell projection</keyword>
<dbReference type="SUPFAM" id="SSF101801">
    <property type="entry name" value="Surface presentation of antigens (SPOA)"/>
    <property type="match status" value="1"/>
</dbReference>
<dbReference type="GO" id="GO:0097588">
    <property type="term" value="P:archaeal or bacterial-type flagellum-dependent cell motility"/>
    <property type="evidence" value="ECO:0007669"/>
    <property type="project" value="UniProtKB-KW"/>
</dbReference>
<sequence>MLSASADRVKESLNALTDQKPVSAKTKKSDTGVNLEQSGIKRKISQSRKNSVPTVVKGAPKAWKLAFARAARDAMGLELDMTALSLNRRSLNELLDLPTDCALIVMLEGPKDGLGLMVLSPEVLAGILEMQMVGKVSGTAALLRRPTRTDAAMVSSLIDRALDGLEAELLQSNDLIWTSGFRYASFLEDARPLALLLEDVTYQLMQADISLGNGAKTGQVFLALPADGKGRHPKTPDAPPSRAAEMVFEAALGAQVMEATADLVAVLVRMKLPLDMILNLKVGDPLPLGSAALDKIDIEGLNGTRLAGGKLGQNRGMRAVRFMETTKLTDLTRPDPAVQAQMLPLASVLQRTG</sequence>
<dbReference type="AlphaFoldDB" id="A0A1H8IFI9"/>
<organism evidence="9 10">
    <name type="scientific">Pseudorhodobacter antarcticus</name>
    <dbReference type="NCBI Taxonomy" id="1077947"/>
    <lineage>
        <taxon>Bacteria</taxon>
        <taxon>Pseudomonadati</taxon>
        <taxon>Pseudomonadota</taxon>
        <taxon>Alphaproteobacteria</taxon>
        <taxon>Rhodobacterales</taxon>
        <taxon>Paracoccaceae</taxon>
        <taxon>Pseudorhodobacter</taxon>
    </lineage>
</organism>
<evidence type="ECO:0000256" key="5">
    <source>
        <dbReference type="ARBA" id="ARBA00023136"/>
    </source>
</evidence>
<evidence type="ECO:0000256" key="6">
    <source>
        <dbReference type="ARBA" id="ARBA00025044"/>
    </source>
</evidence>
<dbReference type="Gene3D" id="2.30.330.10">
    <property type="entry name" value="SpoA-like"/>
    <property type="match status" value="1"/>
</dbReference>
<evidence type="ECO:0000313" key="9">
    <source>
        <dbReference type="EMBL" id="SEN67111.1"/>
    </source>
</evidence>
<evidence type="ECO:0000256" key="1">
    <source>
        <dbReference type="ARBA" id="ARBA00004202"/>
    </source>
</evidence>